<keyword evidence="2" id="KW-0732">Signal</keyword>
<dbReference type="EMBL" id="SHLI01000001">
    <property type="protein sequence ID" value="RZU98756.1"/>
    <property type="molecule type" value="Genomic_DNA"/>
</dbReference>
<proteinExistence type="predicted"/>
<protein>
    <submittedName>
        <fullName evidence="3">Uncharacterized protein</fullName>
    </submittedName>
</protein>
<feature type="signal peptide" evidence="2">
    <location>
        <begin position="1"/>
        <end position="32"/>
    </location>
</feature>
<gene>
    <name evidence="3" type="ORF">EV698_1017</name>
</gene>
<reference evidence="3 4" key="1">
    <citation type="submission" date="2019-02" db="EMBL/GenBank/DDBJ databases">
        <title>Genomic Encyclopedia of Type Strains, Phase IV (KMG-IV): sequencing the most valuable type-strain genomes for metagenomic binning, comparative biology and taxonomic classification.</title>
        <authorList>
            <person name="Goeker M."/>
        </authorList>
    </citation>
    <scope>NUCLEOTIDE SEQUENCE [LARGE SCALE GENOMIC DNA]</scope>
    <source>
        <strain evidence="3 4">DSM 21056</strain>
    </source>
</reference>
<feature type="chain" id="PRO_5020453010" evidence="2">
    <location>
        <begin position="33"/>
        <end position="294"/>
    </location>
</feature>
<keyword evidence="4" id="KW-1185">Reference proteome</keyword>
<name>A0A4Q8D0B7_9GAMM</name>
<dbReference type="RefSeq" id="WP_165385729.1">
    <property type="nucleotide sequence ID" value="NZ_SHLI01000001.1"/>
</dbReference>
<evidence type="ECO:0000256" key="2">
    <source>
        <dbReference type="SAM" id="SignalP"/>
    </source>
</evidence>
<sequence>MSDSINRTVRRVHARRIIGGLAAVAVSGTVSAAPVGDMAETPLEPTMLLAQAEGEGEHEGASVAGGEGEGGEGEGEGEGGASLDPTTAFLSGLGFMEGHIRAGVALYEAGDLEAAKTHMGHPIKEKYGAVAGQLEELGMSDVRADLTALADAAEAEADYETVSALFAQVYARFEEARTHYTTAEQAAGLVALTRVAGEEYTVAVKGDGISNLHEYQDSWGFIRAVETEAIQMAASNNETVAEVGAAIRAQVNAMDGVYGDLQGQGDFEITPSTIYSAAARMEIAALDLDSNGAN</sequence>
<evidence type="ECO:0000313" key="4">
    <source>
        <dbReference type="Proteomes" id="UP000292298"/>
    </source>
</evidence>
<evidence type="ECO:0000313" key="3">
    <source>
        <dbReference type="EMBL" id="RZU98756.1"/>
    </source>
</evidence>
<feature type="region of interest" description="Disordered" evidence="1">
    <location>
        <begin position="53"/>
        <end position="84"/>
    </location>
</feature>
<organism evidence="3 4">
    <name type="scientific">Spiribacter vilamensis</name>
    <dbReference type="NCBI Taxonomy" id="531306"/>
    <lineage>
        <taxon>Bacteria</taxon>
        <taxon>Pseudomonadati</taxon>
        <taxon>Pseudomonadota</taxon>
        <taxon>Gammaproteobacteria</taxon>
        <taxon>Chromatiales</taxon>
        <taxon>Ectothiorhodospiraceae</taxon>
        <taxon>Spiribacter</taxon>
    </lineage>
</organism>
<dbReference type="AlphaFoldDB" id="A0A4Q8D0B7"/>
<accession>A0A4Q8D0B7</accession>
<dbReference type="Proteomes" id="UP000292298">
    <property type="component" value="Unassembled WGS sequence"/>
</dbReference>
<comment type="caution">
    <text evidence="3">The sequence shown here is derived from an EMBL/GenBank/DDBJ whole genome shotgun (WGS) entry which is preliminary data.</text>
</comment>
<evidence type="ECO:0000256" key="1">
    <source>
        <dbReference type="SAM" id="MobiDB-lite"/>
    </source>
</evidence>